<feature type="region of interest" description="Disordered" evidence="1">
    <location>
        <begin position="71"/>
        <end position="94"/>
    </location>
</feature>
<organism evidence="2 3">
    <name type="scientific">Austropuccinia psidii MF-1</name>
    <dbReference type="NCBI Taxonomy" id="1389203"/>
    <lineage>
        <taxon>Eukaryota</taxon>
        <taxon>Fungi</taxon>
        <taxon>Dikarya</taxon>
        <taxon>Basidiomycota</taxon>
        <taxon>Pucciniomycotina</taxon>
        <taxon>Pucciniomycetes</taxon>
        <taxon>Pucciniales</taxon>
        <taxon>Sphaerophragmiaceae</taxon>
        <taxon>Austropuccinia</taxon>
    </lineage>
</organism>
<proteinExistence type="predicted"/>
<dbReference type="Proteomes" id="UP000765509">
    <property type="component" value="Unassembled WGS sequence"/>
</dbReference>
<sequence>MAFAREQEELNRKFMDKPTLTLKPEEEVKSAESEPEDKSTSISHVEDWLKWKPPTISSVNDPFESHIELRKTKQRMGRKAQNQEQKKKAAIPGA</sequence>
<evidence type="ECO:0000313" key="3">
    <source>
        <dbReference type="Proteomes" id="UP000765509"/>
    </source>
</evidence>
<evidence type="ECO:0000256" key="1">
    <source>
        <dbReference type="SAM" id="MobiDB-lite"/>
    </source>
</evidence>
<reference evidence="2" key="1">
    <citation type="submission" date="2021-03" db="EMBL/GenBank/DDBJ databases">
        <title>Draft genome sequence of rust myrtle Austropuccinia psidii MF-1, a brazilian biotype.</title>
        <authorList>
            <person name="Quecine M.C."/>
            <person name="Pachon D.M.R."/>
            <person name="Bonatelli M.L."/>
            <person name="Correr F.H."/>
            <person name="Franceschini L.M."/>
            <person name="Leite T.F."/>
            <person name="Margarido G.R.A."/>
            <person name="Almeida C.A."/>
            <person name="Ferrarezi J.A."/>
            <person name="Labate C.A."/>
        </authorList>
    </citation>
    <scope>NUCLEOTIDE SEQUENCE</scope>
    <source>
        <strain evidence="2">MF-1</strain>
    </source>
</reference>
<evidence type="ECO:0000313" key="2">
    <source>
        <dbReference type="EMBL" id="MBW0478682.1"/>
    </source>
</evidence>
<dbReference type="AlphaFoldDB" id="A0A9Q3C9I8"/>
<feature type="compositionally biased region" description="Basic and acidic residues" evidence="1">
    <location>
        <begin position="23"/>
        <end position="44"/>
    </location>
</feature>
<dbReference type="EMBL" id="AVOT02005277">
    <property type="protein sequence ID" value="MBW0478682.1"/>
    <property type="molecule type" value="Genomic_DNA"/>
</dbReference>
<name>A0A9Q3C9I8_9BASI</name>
<feature type="region of interest" description="Disordered" evidence="1">
    <location>
        <begin position="1"/>
        <end position="44"/>
    </location>
</feature>
<comment type="caution">
    <text evidence="2">The sequence shown here is derived from an EMBL/GenBank/DDBJ whole genome shotgun (WGS) entry which is preliminary data.</text>
</comment>
<accession>A0A9Q3C9I8</accession>
<protein>
    <submittedName>
        <fullName evidence="2">Uncharacterized protein</fullName>
    </submittedName>
</protein>
<gene>
    <name evidence="2" type="ORF">O181_018397</name>
</gene>
<keyword evidence="3" id="KW-1185">Reference proteome</keyword>
<feature type="compositionally biased region" description="Basic and acidic residues" evidence="1">
    <location>
        <begin position="1"/>
        <end position="16"/>
    </location>
</feature>